<evidence type="ECO:0000256" key="1">
    <source>
        <dbReference type="SAM" id="Phobius"/>
    </source>
</evidence>
<keyword evidence="1" id="KW-0472">Membrane</keyword>
<dbReference type="EMBL" id="CAJPVJ010023956">
    <property type="protein sequence ID" value="CAG2178653.1"/>
    <property type="molecule type" value="Genomic_DNA"/>
</dbReference>
<keyword evidence="1" id="KW-1133">Transmembrane helix</keyword>
<dbReference type="PANTHER" id="PTHR11161:SF0">
    <property type="entry name" value="O-ACYLTRANSFERASE LIKE PROTEIN"/>
    <property type="match status" value="1"/>
</dbReference>
<evidence type="ECO:0000313" key="2">
    <source>
        <dbReference type="EMBL" id="CAD7661517.1"/>
    </source>
</evidence>
<dbReference type="PANTHER" id="PTHR11161">
    <property type="entry name" value="O-ACYLTRANSFERASE"/>
    <property type="match status" value="1"/>
</dbReference>
<keyword evidence="1" id="KW-0812">Transmembrane</keyword>
<dbReference type="EMBL" id="OC938781">
    <property type="protein sequence ID" value="CAD7661517.1"/>
    <property type="molecule type" value="Genomic_DNA"/>
</dbReference>
<gene>
    <name evidence="2" type="ORF">ONB1V03_LOCUS18078</name>
</gene>
<dbReference type="AlphaFoldDB" id="A0A7R9MJZ8"/>
<name>A0A7R9MJZ8_9ACAR</name>
<keyword evidence="3" id="KW-1185">Reference proteome</keyword>
<accession>A0A7R9MJZ8</accession>
<feature type="transmembrane region" description="Helical" evidence="1">
    <location>
        <begin position="53"/>
        <end position="76"/>
    </location>
</feature>
<dbReference type="OrthoDB" id="10006435at2759"/>
<protein>
    <submittedName>
        <fullName evidence="2">Uncharacterized protein</fullName>
    </submittedName>
</protein>
<feature type="non-terminal residue" evidence="2">
    <location>
        <position position="1"/>
    </location>
</feature>
<reference evidence="2" key="1">
    <citation type="submission" date="2020-11" db="EMBL/GenBank/DDBJ databases">
        <authorList>
            <person name="Tran Van P."/>
        </authorList>
    </citation>
    <scope>NUCLEOTIDE SEQUENCE</scope>
</reference>
<dbReference type="Proteomes" id="UP000728032">
    <property type="component" value="Unassembled WGS sequence"/>
</dbReference>
<evidence type="ECO:0000313" key="3">
    <source>
        <dbReference type="Proteomes" id="UP000728032"/>
    </source>
</evidence>
<dbReference type="InterPro" id="IPR052728">
    <property type="entry name" value="O2_lipid_transport_reg"/>
</dbReference>
<proteinExistence type="predicted"/>
<organism evidence="2">
    <name type="scientific">Oppiella nova</name>
    <dbReference type="NCBI Taxonomy" id="334625"/>
    <lineage>
        <taxon>Eukaryota</taxon>
        <taxon>Metazoa</taxon>
        <taxon>Ecdysozoa</taxon>
        <taxon>Arthropoda</taxon>
        <taxon>Chelicerata</taxon>
        <taxon>Arachnida</taxon>
        <taxon>Acari</taxon>
        <taxon>Acariformes</taxon>
        <taxon>Sarcoptiformes</taxon>
        <taxon>Oribatida</taxon>
        <taxon>Brachypylina</taxon>
        <taxon>Oppioidea</taxon>
        <taxon>Oppiidae</taxon>
        <taxon>Oppiella</taxon>
    </lineage>
</organism>
<feature type="transmembrane region" description="Helical" evidence="1">
    <location>
        <begin position="20"/>
        <end position="41"/>
    </location>
</feature>
<feature type="transmembrane region" description="Helical" evidence="1">
    <location>
        <begin position="82"/>
        <end position="102"/>
    </location>
</feature>
<sequence>MYYISLYFYIIYVKYLVNDMFYDTSVVSACNSNWILNVLFVSNYISSDQMCMYWSWSIPVLLQLVLIAPAFTILLIKNSRTGLWAIIMGHIMFMVIEFYKFYSNGFVKQFSLDDFAPNDHLVEFVKPHSVANVMHIKPYRYGCYYLNGLLLGYLMETTSDMRKIYDNIY</sequence>